<feature type="compositionally biased region" description="Low complexity" evidence="8">
    <location>
        <begin position="1514"/>
        <end position="1528"/>
    </location>
</feature>
<dbReference type="GO" id="GO:0005524">
    <property type="term" value="F:ATP binding"/>
    <property type="evidence" value="ECO:0007669"/>
    <property type="project" value="UniProtKB-KW"/>
</dbReference>
<dbReference type="EMBL" id="JAAAUY010000512">
    <property type="protein sequence ID" value="KAF9329028.1"/>
    <property type="molecule type" value="Genomic_DNA"/>
</dbReference>
<feature type="compositionally biased region" description="Low complexity" evidence="8">
    <location>
        <begin position="1553"/>
        <end position="1577"/>
    </location>
</feature>
<dbReference type="InterPro" id="IPR014014">
    <property type="entry name" value="RNA_helicase_DEAD_Q_motif"/>
</dbReference>
<gene>
    <name evidence="12" type="ORF">BG006_007894</name>
</gene>
<feature type="region of interest" description="Disordered" evidence="8">
    <location>
        <begin position="1"/>
        <end position="24"/>
    </location>
</feature>
<dbReference type="Proteomes" id="UP000696485">
    <property type="component" value="Unassembled WGS sequence"/>
</dbReference>
<dbReference type="CDD" id="cd18787">
    <property type="entry name" value="SF2_C_DEAD"/>
    <property type="match status" value="1"/>
</dbReference>
<dbReference type="InterPro" id="IPR019384">
    <property type="entry name" value="FHIP"/>
</dbReference>
<feature type="compositionally biased region" description="Polar residues" evidence="8">
    <location>
        <begin position="1325"/>
        <end position="1337"/>
    </location>
</feature>
<feature type="region of interest" description="Disordered" evidence="8">
    <location>
        <begin position="1681"/>
        <end position="1748"/>
    </location>
</feature>
<dbReference type="GO" id="GO:0003676">
    <property type="term" value="F:nucleic acid binding"/>
    <property type="evidence" value="ECO:0007669"/>
    <property type="project" value="InterPro"/>
</dbReference>
<feature type="compositionally biased region" description="Low complexity" evidence="8">
    <location>
        <begin position="1592"/>
        <end position="1606"/>
    </location>
</feature>
<feature type="short sequence motif" description="Q motif" evidence="7">
    <location>
        <begin position="83"/>
        <end position="111"/>
    </location>
</feature>
<feature type="compositionally biased region" description="Low complexity" evidence="8">
    <location>
        <begin position="1406"/>
        <end position="1424"/>
    </location>
</feature>
<dbReference type="GO" id="GO:0003724">
    <property type="term" value="F:RNA helicase activity"/>
    <property type="evidence" value="ECO:0007669"/>
    <property type="project" value="UniProtKB-EC"/>
</dbReference>
<dbReference type="InterPro" id="IPR001650">
    <property type="entry name" value="Helicase_C-like"/>
</dbReference>
<reference evidence="12" key="1">
    <citation type="journal article" date="2020" name="Fungal Divers.">
        <title>Resolving the Mortierellaceae phylogeny through synthesis of multi-gene phylogenetics and phylogenomics.</title>
        <authorList>
            <person name="Vandepol N."/>
            <person name="Liber J."/>
            <person name="Desiro A."/>
            <person name="Na H."/>
            <person name="Kennedy M."/>
            <person name="Barry K."/>
            <person name="Grigoriev I.V."/>
            <person name="Miller A.N."/>
            <person name="O'Donnell K."/>
            <person name="Stajich J.E."/>
            <person name="Bonito G."/>
        </authorList>
    </citation>
    <scope>NUCLEOTIDE SEQUENCE</scope>
    <source>
        <strain evidence="12">NVP1</strain>
    </source>
</reference>
<proteinExistence type="inferred from homology"/>
<organism evidence="12 13">
    <name type="scientific">Podila minutissima</name>
    <dbReference type="NCBI Taxonomy" id="64525"/>
    <lineage>
        <taxon>Eukaryota</taxon>
        <taxon>Fungi</taxon>
        <taxon>Fungi incertae sedis</taxon>
        <taxon>Mucoromycota</taxon>
        <taxon>Mortierellomycotina</taxon>
        <taxon>Mortierellomycetes</taxon>
        <taxon>Mortierellales</taxon>
        <taxon>Mortierellaceae</taxon>
        <taxon>Podila</taxon>
    </lineage>
</organism>
<evidence type="ECO:0000259" key="9">
    <source>
        <dbReference type="PROSITE" id="PS51192"/>
    </source>
</evidence>
<feature type="compositionally biased region" description="Polar residues" evidence="8">
    <location>
        <begin position="797"/>
        <end position="810"/>
    </location>
</feature>
<feature type="domain" description="DEAD-box RNA helicase Q" evidence="11">
    <location>
        <begin position="83"/>
        <end position="111"/>
    </location>
</feature>
<dbReference type="PROSITE" id="PS51192">
    <property type="entry name" value="HELICASE_ATP_BIND_1"/>
    <property type="match status" value="1"/>
</dbReference>
<feature type="compositionally biased region" description="Acidic residues" evidence="8">
    <location>
        <begin position="1681"/>
        <end position="1693"/>
    </location>
</feature>
<feature type="compositionally biased region" description="Polar residues" evidence="8">
    <location>
        <begin position="779"/>
        <end position="788"/>
    </location>
</feature>
<dbReference type="EC" id="3.6.4.13" evidence="1"/>
<dbReference type="InterPro" id="IPR014001">
    <property type="entry name" value="Helicase_ATP-bd"/>
</dbReference>
<protein>
    <recommendedName>
        <fullName evidence="1">RNA helicase</fullName>
        <ecNumber evidence="1">3.6.4.13</ecNumber>
    </recommendedName>
</protein>
<evidence type="ECO:0000256" key="2">
    <source>
        <dbReference type="ARBA" id="ARBA00022741"/>
    </source>
</evidence>
<accession>A0A9P5VKK0</accession>
<dbReference type="InterPro" id="IPR011545">
    <property type="entry name" value="DEAD/DEAH_box_helicase_dom"/>
</dbReference>
<dbReference type="Pfam" id="PF00271">
    <property type="entry name" value="Helicase_C"/>
    <property type="match status" value="1"/>
</dbReference>
<comment type="caution">
    <text evidence="12">The sequence shown here is derived from an EMBL/GenBank/DDBJ whole genome shotgun (WGS) entry which is preliminary data.</text>
</comment>
<dbReference type="InterPro" id="IPR045669">
    <property type="entry name" value="FHIP_C"/>
</dbReference>
<evidence type="ECO:0000256" key="8">
    <source>
        <dbReference type="SAM" id="MobiDB-lite"/>
    </source>
</evidence>
<keyword evidence="3" id="KW-0378">Hydrolase</keyword>
<feature type="region of interest" description="Disordered" evidence="8">
    <location>
        <begin position="1288"/>
        <end position="1344"/>
    </location>
</feature>
<dbReference type="GO" id="GO:0016787">
    <property type="term" value="F:hydrolase activity"/>
    <property type="evidence" value="ECO:0007669"/>
    <property type="project" value="UniProtKB-KW"/>
</dbReference>
<dbReference type="PANTHER" id="PTHR21705:SF11">
    <property type="entry name" value="FHIP FAMILY PROTEIN CG3558"/>
    <property type="match status" value="1"/>
</dbReference>
<dbReference type="SMART" id="SM00490">
    <property type="entry name" value="HELICc"/>
    <property type="match status" value="1"/>
</dbReference>
<dbReference type="SUPFAM" id="SSF52540">
    <property type="entry name" value="P-loop containing nucleoside triphosphate hydrolases"/>
    <property type="match status" value="2"/>
</dbReference>
<evidence type="ECO:0000259" key="10">
    <source>
        <dbReference type="PROSITE" id="PS51194"/>
    </source>
</evidence>
<evidence type="ECO:0000256" key="7">
    <source>
        <dbReference type="PROSITE-ProRule" id="PRU00552"/>
    </source>
</evidence>
<feature type="compositionally biased region" description="Polar residues" evidence="8">
    <location>
        <begin position="1466"/>
        <end position="1506"/>
    </location>
</feature>
<feature type="region of interest" description="Disordered" evidence="8">
    <location>
        <begin position="769"/>
        <end position="810"/>
    </location>
</feature>
<dbReference type="Gene3D" id="3.40.50.300">
    <property type="entry name" value="P-loop containing nucleotide triphosphate hydrolases"/>
    <property type="match status" value="2"/>
</dbReference>
<feature type="compositionally biased region" description="Polar residues" evidence="8">
    <location>
        <begin position="506"/>
        <end position="528"/>
    </location>
</feature>
<keyword evidence="2" id="KW-0547">Nucleotide-binding</keyword>
<dbReference type="PROSITE" id="PS51195">
    <property type="entry name" value="Q_MOTIF"/>
    <property type="match status" value="1"/>
</dbReference>
<dbReference type="PANTHER" id="PTHR21705">
    <property type="entry name" value="RAI16 PROTEIN-RELATED"/>
    <property type="match status" value="1"/>
</dbReference>
<dbReference type="PROSITE" id="PS51194">
    <property type="entry name" value="HELICASE_CTER"/>
    <property type="match status" value="1"/>
</dbReference>
<evidence type="ECO:0000259" key="11">
    <source>
        <dbReference type="PROSITE" id="PS51195"/>
    </source>
</evidence>
<dbReference type="SMART" id="SM00487">
    <property type="entry name" value="DEXDc"/>
    <property type="match status" value="1"/>
</dbReference>
<name>A0A9P5VKK0_9FUNG</name>
<keyword evidence="5" id="KW-0067">ATP-binding</keyword>
<feature type="region of interest" description="Disordered" evidence="8">
    <location>
        <begin position="490"/>
        <end position="548"/>
    </location>
</feature>
<evidence type="ECO:0000256" key="3">
    <source>
        <dbReference type="ARBA" id="ARBA00022801"/>
    </source>
</evidence>
<comment type="similarity">
    <text evidence="6">Belongs to the FHIP family.</text>
</comment>
<feature type="region of interest" description="Disordered" evidence="8">
    <location>
        <begin position="1403"/>
        <end position="1577"/>
    </location>
</feature>
<feature type="domain" description="Helicase ATP-binding" evidence="9">
    <location>
        <begin position="114"/>
        <end position="290"/>
    </location>
</feature>
<dbReference type="Pfam" id="PF00270">
    <property type="entry name" value="DEAD"/>
    <property type="match status" value="1"/>
</dbReference>
<evidence type="ECO:0000313" key="13">
    <source>
        <dbReference type="Proteomes" id="UP000696485"/>
    </source>
</evidence>
<sequence>MTTVGKWGQKEPGGAGQGSGWASDQPVYEWRSGYTRETAPEDEALKEELFGADKRVGTGINFKNYSSMKISVQNGPANAPPLKTFEDADLYPTILDNIKSLGYTEPTPVQKSAIPILLKNCDVMACAQTGSGKTAAFLLPILSTIMRKIERKKIELARPGRGAFVACPLALLILPTRELAIQIFDDARRFMYKTPLRPVAVYGGADVASQRNNLKMGCDVLVGTPGRLKDMINRGTISLASVRHLRDIREIVQQADLPQDEGLQTLMFSATFPRQIQILARAFLKQGFTQLRIGRIGGTTSDIVQTVMYVSDYSKKDKLVEILLQSPPNRTMIFVETKRSADMLDDYLYNMHFPTVSIHGDREQKEREMSLKAFRDGRSPILIATAVASRGLDIKDVMHVVNYDLCNDIDEYVHRIGRTARVGNVGKATSFFNDKNLQIAPHLAKILQECRQEIPDFLTPYMDETITYEEDDFVSEGEVVDELATATAGLSVGGDDGSWAPEANTEDSSSGPATATTNAWGPTESSDNSDWETKKSQGDTGSGWTNKAKMDSSFWNKLKKTIMTAPKAQPSSAMQLSRFNKCWTTVQSGFSTPEKRSLHIQQTEIPMRLKNMVDLLVDEESRLDDVTGTTGVCMEYLLKNDVLGKLVNNSEADQPRGIIGETIRTIKDMINLLDDRFLVHNAVHKPTVKLLRTCASGSEPQGESYHEDLVDLMYILCSKIHGYPELLNIFFHDRQWLTVPQRAAANRLQKNKETMELLKKQLGQSSANATDAVDDASMDDTQQQSQDAPFSPKMTFTEGSPDSPETNKTPTKTDYEFLLFTYLSKFVHLEGKAGDFARTGLLFLMELATGSLGEYILDSEFTSLVSAGVGALYSQLPRKLLVRGGPSTINSMVGTLNDRAPPEATPSRRAHIELSTSTDFQSRLDAFLKLLEFCQDVMMRCPNSEIVAALLVTFKTVFLENILYPSILECSDTDGSSVAVISYIDLILQVLEHEALVDLVVGFLMASDEDETSVKAPAEEGDAFAEVQNPQTTSPYFMATGRFTLKDLVLSRLKSRSQPTVIATLKLLNTVITRHCKYSLKLLSIQPDDRATSFRGVPDFSQDLRGEGDLTMINHHVHELDLFYALISTINPHNTAEIFCNGYESYLRDAEGSVETHQCFLRGKESDNQTTPGQLSVLERKKQRRRSMKYGHRMDLPEDLSGDAFIREQEKNTDAMATMSCCGKPGTHPVPMHRLLPSDPLLQILLGTLSHFFAHSVELNLALTGVITSLAVCPYRSLEGWLLFKSTDGKRSSISGDEGESAAATEVKPPTFTLDDSDDEESLPSYLTRNNNKSRITQVDDGASANPPAFTSFPPFFTMFKTLTQQVDYYRSEIDGFDEYLADRRRGLLVATELNSAIHTPGLAEHSQSQHYQQQQQQQQYAQQPHYHTSGAFGSNDSFMESAGGPRPSTPTMPASSSSLAGSTSPRFANNSSSGSRVNSPAPQRINTNPSSTSATLGTPNASLKISSPRARKSSSPSSLMSTPSNMSFLVPPGMGKKPLKSNSGSPLAGHGSNSATWSTSSESDQNSVSSPSTLSVASSALTHRTYMGHQSNSSVSASMSTATTMGRPVGGMATGAPPTGLGLGSGGAPMPHPNAPVSWGAFGAPPPPNPMMRAMDSMMIKPLFPDGFVNDSDSEAEAGLDISDDEEEEGEEAAAPSRAGDMDEDENPRADDDLTKPTSSKRRSSVSGAKAKAAAGGAGGAGTGAAPQDKTVTLGQLLTNVVILEEVVKEVVAVAQVRRGLGVDKVRFL</sequence>
<dbReference type="Pfam" id="PF10257">
    <property type="entry name" value="RAI16-like"/>
    <property type="match status" value="1"/>
</dbReference>
<evidence type="ECO:0000256" key="6">
    <source>
        <dbReference type="ARBA" id="ARBA00024336"/>
    </source>
</evidence>
<evidence type="ECO:0000256" key="1">
    <source>
        <dbReference type="ARBA" id="ARBA00012552"/>
    </source>
</evidence>
<keyword evidence="13" id="KW-1185">Reference proteome</keyword>
<evidence type="ECO:0000313" key="12">
    <source>
        <dbReference type="EMBL" id="KAF9329028.1"/>
    </source>
</evidence>
<feature type="region of interest" description="Disordered" evidence="8">
    <location>
        <begin position="1589"/>
        <end position="1626"/>
    </location>
</feature>
<feature type="domain" description="Helicase C-terminal" evidence="10">
    <location>
        <begin position="315"/>
        <end position="462"/>
    </location>
</feature>
<dbReference type="FunFam" id="3.40.50.300:FF:000008">
    <property type="entry name" value="ATP-dependent RNA helicase RhlB"/>
    <property type="match status" value="1"/>
</dbReference>
<feature type="compositionally biased region" description="Low complexity" evidence="8">
    <location>
        <begin position="1446"/>
        <end position="1465"/>
    </location>
</feature>
<evidence type="ECO:0000256" key="4">
    <source>
        <dbReference type="ARBA" id="ARBA00022806"/>
    </source>
</evidence>
<dbReference type="Pfam" id="PF19314">
    <property type="entry name" value="DUF5917"/>
    <property type="match status" value="1"/>
</dbReference>
<dbReference type="InterPro" id="IPR027417">
    <property type="entry name" value="P-loop_NTPase"/>
</dbReference>
<keyword evidence="4" id="KW-0347">Helicase</keyword>
<evidence type="ECO:0000256" key="5">
    <source>
        <dbReference type="ARBA" id="ARBA00022840"/>
    </source>
</evidence>